<dbReference type="EMBL" id="CP036434">
    <property type="protein sequence ID" value="QDV06715.1"/>
    <property type="molecule type" value="Genomic_DNA"/>
</dbReference>
<keyword evidence="6" id="KW-0865">Zymogen</keyword>
<evidence type="ECO:0000256" key="6">
    <source>
        <dbReference type="ARBA" id="ARBA00023145"/>
    </source>
</evidence>
<comment type="cofactor">
    <cofactor evidence="1">
        <name>pyruvate</name>
        <dbReference type="ChEBI" id="CHEBI:15361"/>
    </cofactor>
</comment>
<dbReference type="AlphaFoldDB" id="A0A518ERP7"/>
<name>A0A518ERP7_9BACT</name>
<keyword evidence="9" id="KW-0670">Pyruvate</keyword>
<keyword evidence="7 10" id="KW-0456">Lyase</keyword>
<dbReference type="EC" id="4.1.1.50" evidence="10"/>
<accession>A0A518ERP7</accession>
<dbReference type="GO" id="GO:0005829">
    <property type="term" value="C:cytosol"/>
    <property type="evidence" value="ECO:0007669"/>
    <property type="project" value="TreeGrafter"/>
</dbReference>
<dbReference type="Gene3D" id="3.60.90.10">
    <property type="entry name" value="S-adenosylmethionine decarboxylase"/>
    <property type="match status" value="1"/>
</dbReference>
<evidence type="ECO:0000256" key="8">
    <source>
        <dbReference type="ARBA" id="ARBA00023270"/>
    </source>
</evidence>
<evidence type="ECO:0000256" key="2">
    <source>
        <dbReference type="ARBA" id="ARBA00022793"/>
    </source>
</evidence>
<evidence type="ECO:0000256" key="3">
    <source>
        <dbReference type="ARBA" id="ARBA00022813"/>
    </source>
</evidence>
<dbReference type="InterPro" id="IPR003826">
    <property type="entry name" value="AdoMetDC_fam_prok"/>
</dbReference>
<dbReference type="GO" id="GO:0004014">
    <property type="term" value="F:adenosylmethionine decarboxylase activity"/>
    <property type="evidence" value="ECO:0007669"/>
    <property type="project" value="UniProtKB-EC"/>
</dbReference>
<keyword evidence="8" id="KW-0704">Schiff base</keyword>
<dbReference type="PANTHER" id="PTHR33866:SF2">
    <property type="entry name" value="S-ADENOSYLMETHIONINE DECARBOXYLASE PROENZYME"/>
    <property type="match status" value="1"/>
</dbReference>
<proteinExistence type="predicted"/>
<dbReference type="GO" id="GO:0008295">
    <property type="term" value="P:spermidine biosynthetic process"/>
    <property type="evidence" value="ECO:0007669"/>
    <property type="project" value="UniProtKB-KW"/>
</dbReference>
<keyword evidence="2" id="KW-0210">Decarboxylase</keyword>
<organism evidence="10 11">
    <name type="scientific">Saltatorellus ferox</name>
    <dbReference type="NCBI Taxonomy" id="2528018"/>
    <lineage>
        <taxon>Bacteria</taxon>
        <taxon>Pseudomonadati</taxon>
        <taxon>Planctomycetota</taxon>
        <taxon>Planctomycetia</taxon>
        <taxon>Planctomycetia incertae sedis</taxon>
        <taxon>Saltatorellus</taxon>
    </lineage>
</organism>
<keyword evidence="5" id="KW-0620">Polyamine biosynthesis</keyword>
<evidence type="ECO:0000256" key="5">
    <source>
        <dbReference type="ARBA" id="ARBA00023115"/>
    </source>
</evidence>
<keyword evidence="11" id="KW-1185">Reference proteome</keyword>
<evidence type="ECO:0000313" key="10">
    <source>
        <dbReference type="EMBL" id="QDV06715.1"/>
    </source>
</evidence>
<reference evidence="10 11" key="1">
    <citation type="submission" date="2019-02" db="EMBL/GenBank/DDBJ databases">
        <title>Deep-cultivation of Planctomycetes and their phenomic and genomic characterization uncovers novel biology.</title>
        <authorList>
            <person name="Wiegand S."/>
            <person name="Jogler M."/>
            <person name="Boedeker C."/>
            <person name="Pinto D."/>
            <person name="Vollmers J."/>
            <person name="Rivas-Marin E."/>
            <person name="Kohn T."/>
            <person name="Peeters S.H."/>
            <person name="Heuer A."/>
            <person name="Rast P."/>
            <person name="Oberbeckmann S."/>
            <person name="Bunk B."/>
            <person name="Jeske O."/>
            <person name="Meyerdierks A."/>
            <person name="Storesund J.E."/>
            <person name="Kallscheuer N."/>
            <person name="Luecker S."/>
            <person name="Lage O.M."/>
            <person name="Pohl T."/>
            <person name="Merkel B.J."/>
            <person name="Hornburger P."/>
            <person name="Mueller R.-W."/>
            <person name="Bruemmer F."/>
            <person name="Labrenz M."/>
            <person name="Spormann A.M."/>
            <person name="Op den Camp H."/>
            <person name="Overmann J."/>
            <person name="Amann R."/>
            <person name="Jetten M.S.M."/>
            <person name="Mascher T."/>
            <person name="Medema M.H."/>
            <person name="Devos D.P."/>
            <person name="Kaster A.-K."/>
            <person name="Ovreas L."/>
            <person name="Rohde M."/>
            <person name="Galperin M.Y."/>
            <person name="Jogler C."/>
        </authorList>
    </citation>
    <scope>NUCLEOTIDE SEQUENCE [LARGE SCALE GENOMIC DNA]</scope>
    <source>
        <strain evidence="10 11">Poly30</strain>
    </source>
</reference>
<evidence type="ECO:0000313" key="11">
    <source>
        <dbReference type="Proteomes" id="UP000320390"/>
    </source>
</evidence>
<dbReference type="Proteomes" id="UP000320390">
    <property type="component" value="Chromosome"/>
</dbReference>
<dbReference type="Pfam" id="PF02675">
    <property type="entry name" value="AdoMet_dc"/>
    <property type="match status" value="1"/>
</dbReference>
<keyword evidence="4" id="KW-0745">Spermidine biosynthesis</keyword>
<sequence>MPIPPDHAGPPSSISAAPDSLDHAVRDDASGSVGVGQVWSLDASGLDPERLSGEAGKIALQGLFVALIEAADLHPIAQPIWHVFGGEHAGVTGIVALSESHLACHTFPEHGGMTLDLYTCMTRPAPDWQRLISAHLGGAMPVRLQTRVFRRFLAGPQTRP</sequence>
<evidence type="ECO:0000256" key="4">
    <source>
        <dbReference type="ARBA" id="ARBA00023066"/>
    </source>
</evidence>
<keyword evidence="3" id="KW-0068">Autocatalytic cleavage</keyword>
<evidence type="ECO:0000256" key="1">
    <source>
        <dbReference type="ARBA" id="ARBA00001928"/>
    </source>
</evidence>
<protein>
    <submittedName>
        <fullName evidence="10">S-adenosylmethionine decarboxylase proenzyme</fullName>
        <ecNumber evidence="10">4.1.1.50</ecNumber>
    </submittedName>
</protein>
<dbReference type="InterPro" id="IPR016067">
    <property type="entry name" value="S-AdoMet_deCO2ase_core"/>
</dbReference>
<evidence type="ECO:0000256" key="7">
    <source>
        <dbReference type="ARBA" id="ARBA00023239"/>
    </source>
</evidence>
<gene>
    <name evidence="10" type="primary">speH</name>
    <name evidence="10" type="ORF">Poly30_22300</name>
</gene>
<dbReference type="PANTHER" id="PTHR33866">
    <property type="entry name" value="S-ADENOSYLMETHIONINE DECARBOXYLASE PROENZYME"/>
    <property type="match status" value="1"/>
</dbReference>
<dbReference type="SUPFAM" id="SSF56276">
    <property type="entry name" value="S-adenosylmethionine decarboxylase"/>
    <property type="match status" value="1"/>
</dbReference>
<dbReference type="RefSeq" id="WP_419191245.1">
    <property type="nucleotide sequence ID" value="NZ_CP036434.1"/>
</dbReference>
<evidence type="ECO:0000256" key="9">
    <source>
        <dbReference type="ARBA" id="ARBA00023317"/>
    </source>
</evidence>